<name>A0ABD1P6G4_9LAMI</name>
<gene>
    <name evidence="2" type="ORF">Fot_54705</name>
</gene>
<feature type="region of interest" description="Disordered" evidence="1">
    <location>
        <begin position="218"/>
        <end position="252"/>
    </location>
</feature>
<evidence type="ECO:0000313" key="3">
    <source>
        <dbReference type="Proteomes" id="UP001604277"/>
    </source>
</evidence>
<dbReference type="PANTHER" id="PTHR33095">
    <property type="entry name" value="OS07G0619500 PROTEIN"/>
    <property type="match status" value="1"/>
</dbReference>
<dbReference type="EMBL" id="JBFOLJ010000022">
    <property type="protein sequence ID" value="KAL2459456.1"/>
    <property type="molecule type" value="Genomic_DNA"/>
</dbReference>
<accession>A0ABD1P6G4</accession>
<evidence type="ECO:0000256" key="1">
    <source>
        <dbReference type="SAM" id="MobiDB-lite"/>
    </source>
</evidence>
<dbReference type="Pfam" id="PF07816">
    <property type="entry name" value="DUF1645"/>
    <property type="match status" value="1"/>
</dbReference>
<dbReference type="Gene3D" id="3.40.50.300">
    <property type="entry name" value="P-loop containing nucleotide triphosphate hydrolases"/>
    <property type="match status" value="1"/>
</dbReference>
<proteinExistence type="predicted"/>
<keyword evidence="3" id="KW-1185">Reference proteome</keyword>
<dbReference type="AlphaFoldDB" id="A0ABD1P6G4"/>
<dbReference type="InterPro" id="IPR027417">
    <property type="entry name" value="P-loop_NTPase"/>
</dbReference>
<sequence>MYKGPDLSLSPSFNSYSNFNIAEIAARVVEEFRADNSSEEFYDEFCIENKENSSTQKVEVEEEVANYGSLEIEDKNDDEFDFAFVAKETEFSSPISADEIFYNGQIRPVFPIYKRGLLLGNINIENENKNTENLGSTRAPKIRVPLRKLFIEERETTSSSSSSETDELENLPPGTYCVWKPKAAEAARQCKKSSSAGSSKRWKFRDLLHRSNSDGRKDGFVFLNPSNRAREQENEKTEKAEETPAVAASARKGDERRRDVVGFFAIVNGLNNQKFLVFLSECNANDKIKKQAQKSSLPTLFRGRNVDTTVDPVIGETFFTRTKVLLNDISDKSRDGEIIAVMGASGLGKSIMIDALANHMAKKSLQSTVSLNGEQLKSRCSLLKKLSCLLLNSNSP</sequence>
<protein>
    <submittedName>
        <fullName evidence="2">Uncharacterized protein</fullName>
    </submittedName>
</protein>
<reference evidence="3" key="1">
    <citation type="submission" date="2024-07" db="EMBL/GenBank/DDBJ databases">
        <title>Two chromosome-level genome assemblies of Korean endemic species Abeliophyllum distichum and Forsythia ovata (Oleaceae).</title>
        <authorList>
            <person name="Jang H."/>
        </authorList>
    </citation>
    <scope>NUCLEOTIDE SEQUENCE [LARGE SCALE GENOMIC DNA]</scope>
</reference>
<dbReference type="PANTHER" id="PTHR33095:SF127">
    <property type="entry name" value="OS05G0578100 PROTEIN"/>
    <property type="match status" value="1"/>
</dbReference>
<dbReference type="SUPFAM" id="SSF52540">
    <property type="entry name" value="P-loop containing nucleoside triphosphate hydrolases"/>
    <property type="match status" value="1"/>
</dbReference>
<evidence type="ECO:0000313" key="2">
    <source>
        <dbReference type="EMBL" id="KAL2459456.1"/>
    </source>
</evidence>
<organism evidence="2 3">
    <name type="scientific">Forsythia ovata</name>
    <dbReference type="NCBI Taxonomy" id="205694"/>
    <lineage>
        <taxon>Eukaryota</taxon>
        <taxon>Viridiplantae</taxon>
        <taxon>Streptophyta</taxon>
        <taxon>Embryophyta</taxon>
        <taxon>Tracheophyta</taxon>
        <taxon>Spermatophyta</taxon>
        <taxon>Magnoliopsida</taxon>
        <taxon>eudicotyledons</taxon>
        <taxon>Gunneridae</taxon>
        <taxon>Pentapetalae</taxon>
        <taxon>asterids</taxon>
        <taxon>lamiids</taxon>
        <taxon>Lamiales</taxon>
        <taxon>Oleaceae</taxon>
        <taxon>Forsythieae</taxon>
        <taxon>Forsythia</taxon>
    </lineage>
</organism>
<dbReference type="Proteomes" id="UP001604277">
    <property type="component" value="Unassembled WGS sequence"/>
</dbReference>
<dbReference type="InterPro" id="IPR012442">
    <property type="entry name" value="DUF1645_plant"/>
</dbReference>
<feature type="compositionally biased region" description="Basic and acidic residues" evidence="1">
    <location>
        <begin position="228"/>
        <end position="242"/>
    </location>
</feature>
<comment type="caution">
    <text evidence="2">The sequence shown here is derived from an EMBL/GenBank/DDBJ whole genome shotgun (WGS) entry which is preliminary data.</text>
</comment>